<dbReference type="PANTHER" id="PTHR23407">
    <property type="entry name" value="ATPASE INHIBITOR/5-FORMYLTETRAHYDROFOLATE CYCLO-LIGASE"/>
    <property type="match status" value="1"/>
</dbReference>
<evidence type="ECO:0000256" key="1">
    <source>
        <dbReference type="ARBA" id="ARBA00010638"/>
    </source>
</evidence>
<organism evidence="6 7">
    <name type="scientific">Pedobacter psychroterrae</name>
    <dbReference type="NCBI Taxonomy" id="2530453"/>
    <lineage>
        <taxon>Bacteria</taxon>
        <taxon>Pseudomonadati</taxon>
        <taxon>Bacteroidota</taxon>
        <taxon>Sphingobacteriia</taxon>
        <taxon>Sphingobacteriales</taxon>
        <taxon>Sphingobacteriaceae</taxon>
        <taxon>Pedobacter</taxon>
    </lineage>
</organism>
<dbReference type="PIRSF" id="PIRSF006806">
    <property type="entry name" value="FTHF_cligase"/>
    <property type="match status" value="1"/>
</dbReference>
<comment type="cofactor">
    <cofactor evidence="5">
        <name>Mg(2+)</name>
        <dbReference type="ChEBI" id="CHEBI:18420"/>
    </cofactor>
</comment>
<proteinExistence type="inferred from homology"/>
<keyword evidence="5" id="KW-0479">Metal-binding</keyword>
<dbReference type="GO" id="GO:0030272">
    <property type="term" value="F:5-formyltetrahydrofolate cyclo-ligase activity"/>
    <property type="evidence" value="ECO:0007669"/>
    <property type="project" value="UniProtKB-EC"/>
</dbReference>
<dbReference type="GO" id="GO:0046872">
    <property type="term" value="F:metal ion binding"/>
    <property type="evidence" value="ECO:0007669"/>
    <property type="project" value="UniProtKB-KW"/>
</dbReference>
<feature type="binding site" evidence="4">
    <location>
        <begin position="133"/>
        <end position="141"/>
    </location>
    <ligand>
        <name>ATP</name>
        <dbReference type="ChEBI" id="CHEBI:30616"/>
    </ligand>
</feature>
<feature type="binding site" evidence="4">
    <location>
        <position position="55"/>
    </location>
    <ligand>
        <name>substrate</name>
    </ligand>
</feature>
<dbReference type="SUPFAM" id="SSF100950">
    <property type="entry name" value="NagB/RpiA/CoA transferase-like"/>
    <property type="match status" value="1"/>
</dbReference>
<feature type="binding site" evidence="4">
    <location>
        <position position="48"/>
    </location>
    <ligand>
        <name>substrate</name>
    </ligand>
</feature>
<dbReference type="OrthoDB" id="9801938at2"/>
<dbReference type="GO" id="GO:0035999">
    <property type="term" value="P:tetrahydrofolate interconversion"/>
    <property type="evidence" value="ECO:0007669"/>
    <property type="project" value="TreeGrafter"/>
</dbReference>
<evidence type="ECO:0000256" key="4">
    <source>
        <dbReference type="PIRSR" id="PIRSR006806-1"/>
    </source>
</evidence>
<sequence length="187" mass="21535">MTKKELRKIAMEQRKMLSDADVAAYSRELLRQFSLIDLADVKTVHLFLPIEDKKEPDTFLFIDWLNVHHPDIKIIVPKADFDTALMTHHVYTGKDSLVKNLYNILEPAKEVIHTGDIDLVLVPLLAFDLKGYRVGYGKGFYDRFLEGVKTRKIGLSFFAPAECIDDVQESDIKLDMCIIPENIYTFK</sequence>
<dbReference type="Gene3D" id="3.40.50.10420">
    <property type="entry name" value="NagB/RpiA/CoA transferase-like"/>
    <property type="match status" value="1"/>
</dbReference>
<keyword evidence="5" id="KW-0460">Magnesium</keyword>
<comment type="similarity">
    <text evidence="1 5">Belongs to the 5-formyltetrahydrofolate cyclo-ligase family.</text>
</comment>
<accession>A0A4R0NPZ7</accession>
<dbReference type="InterPro" id="IPR002698">
    <property type="entry name" value="FTHF_cligase"/>
</dbReference>
<keyword evidence="7" id="KW-1185">Reference proteome</keyword>
<dbReference type="Proteomes" id="UP000293347">
    <property type="component" value="Unassembled WGS sequence"/>
</dbReference>
<dbReference type="Pfam" id="PF01812">
    <property type="entry name" value="5-FTHF_cyc-lig"/>
    <property type="match status" value="1"/>
</dbReference>
<comment type="caution">
    <text evidence="6">The sequence shown here is derived from an EMBL/GenBank/DDBJ whole genome shotgun (WGS) entry which is preliminary data.</text>
</comment>
<evidence type="ECO:0000313" key="6">
    <source>
        <dbReference type="EMBL" id="TCD03051.1"/>
    </source>
</evidence>
<evidence type="ECO:0000256" key="2">
    <source>
        <dbReference type="ARBA" id="ARBA00022741"/>
    </source>
</evidence>
<dbReference type="GO" id="GO:0005524">
    <property type="term" value="F:ATP binding"/>
    <property type="evidence" value="ECO:0007669"/>
    <property type="project" value="UniProtKB-KW"/>
</dbReference>
<keyword evidence="6" id="KW-0436">Ligase</keyword>
<evidence type="ECO:0000256" key="5">
    <source>
        <dbReference type="RuleBase" id="RU361279"/>
    </source>
</evidence>
<feature type="binding site" evidence="4">
    <location>
        <begin position="3"/>
        <end position="7"/>
    </location>
    <ligand>
        <name>ATP</name>
        <dbReference type="ChEBI" id="CHEBI:30616"/>
    </ligand>
</feature>
<dbReference type="InterPro" id="IPR037171">
    <property type="entry name" value="NagB/RpiA_transferase-like"/>
</dbReference>
<evidence type="ECO:0000256" key="3">
    <source>
        <dbReference type="ARBA" id="ARBA00022840"/>
    </source>
</evidence>
<dbReference type="RefSeq" id="WP_131593281.1">
    <property type="nucleotide sequence ID" value="NZ_SJSL01000001.1"/>
</dbReference>
<dbReference type="AlphaFoldDB" id="A0A4R0NPZ7"/>
<keyword evidence="3 4" id="KW-0067">ATP-binding</keyword>
<dbReference type="NCBIfam" id="TIGR02727">
    <property type="entry name" value="MTHFS_bact"/>
    <property type="match status" value="1"/>
</dbReference>
<gene>
    <name evidence="6" type="ORF">EZ437_03470</name>
</gene>
<keyword evidence="2 4" id="KW-0547">Nucleotide-binding</keyword>
<dbReference type="PANTHER" id="PTHR23407:SF1">
    <property type="entry name" value="5-FORMYLTETRAHYDROFOLATE CYCLO-LIGASE"/>
    <property type="match status" value="1"/>
</dbReference>
<dbReference type="InterPro" id="IPR024185">
    <property type="entry name" value="FTHF_cligase-like_sf"/>
</dbReference>
<dbReference type="GO" id="GO:0009396">
    <property type="term" value="P:folic acid-containing compound biosynthetic process"/>
    <property type="evidence" value="ECO:0007669"/>
    <property type="project" value="TreeGrafter"/>
</dbReference>
<reference evidence="6 7" key="1">
    <citation type="submission" date="2019-02" db="EMBL/GenBank/DDBJ databases">
        <title>Pedobacter sp. RP-1-14 sp. nov., isolated from Arctic soil.</title>
        <authorList>
            <person name="Dahal R.H."/>
        </authorList>
    </citation>
    <scope>NUCLEOTIDE SEQUENCE [LARGE SCALE GENOMIC DNA]</scope>
    <source>
        <strain evidence="6 7">RP-1-14</strain>
    </source>
</reference>
<dbReference type="EMBL" id="SJSL01000001">
    <property type="protein sequence ID" value="TCD03051.1"/>
    <property type="molecule type" value="Genomic_DNA"/>
</dbReference>
<protein>
    <recommendedName>
        <fullName evidence="5">5-formyltetrahydrofolate cyclo-ligase</fullName>
        <ecNumber evidence="5">6.3.3.2</ecNumber>
    </recommendedName>
</protein>
<comment type="catalytic activity">
    <reaction evidence="5">
        <text>(6S)-5-formyl-5,6,7,8-tetrahydrofolate + ATP = (6R)-5,10-methenyltetrahydrofolate + ADP + phosphate</text>
        <dbReference type="Rhea" id="RHEA:10488"/>
        <dbReference type="ChEBI" id="CHEBI:30616"/>
        <dbReference type="ChEBI" id="CHEBI:43474"/>
        <dbReference type="ChEBI" id="CHEBI:57455"/>
        <dbReference type="ChEBI" id="CHEBI:57457"/>
        <dbReference type="ChEBI" id="CHEBI:456216"/>
        <dbReference type="EC" id="6.3.3.2"/>
    </reaction>
</comment>
<evidence type="ECO:0000313" key="7">
    <source>
        <dbReference type="Proteomes" id="UP000293347"/>
    </source>
</evidence>
<name>A0A4R0NPZ7_9SPHI</name>
<dbReference type="EC" id="6.3.3.2" evidence="5"/>